<feature type="chain" id="PRO_5015423041" evidence="5">
    <location>
        <begin position="27"/>
        <end position="520"/>
    </location>
</feature>
<dbReference type="Proteomes" id="UP000236919">
    <property type="component" value="Unassembled WGS sequence"/>
</dbReference>
<evidence type="ECO:0000256" key="4">
    <source>
        <dbReference type="ARBA" id="ARBA00022729"/>
    </source>
</evidence>
<accession>A0A2S4MCQ1</accession>
<evidence type="ECO:0000256" key="5">
    <source>
        <dbReference type="SAM" id="SignalP"/>
    </source>
</evidence>
<comment type="similarity">
    <text evidence="2">Belongs to the bacterial solute-binding protein 5 family.</text>
</comment>
<dbReference type="Gene3D" id="3.40.190.10">
    <property type="entry name" value="Periplasmic binding protein-like II"/>
    <property type="match status" value="1"/>
</dbReference>
<dbReference type="InterPro" id="IPR039424">
    <property type="entry name" value="SBP_5"/>
</dbReference>
<organism evidence="7 8">
    <name type="scientific">Bosea psychrotolerans</name>
    <dbReference type="NCBI Taxonomy" id="1871628"/>
    <lineage>
        <taxon>Bacteria</taxon>
        <taxon>Pseudomonadati</taxon>
        <taxon>Pseudomonadota</taxon>
        <taxon>Alphaproteobacteria</taxon>
        <taxon>Hyphomicrobiales</taxon>
        <taxon>Boseaceae</taxon>
        <taxon>Bosea</taxon>
    </lineage>
</organism>
<keyword evidence="4 5" id="KW-0732">Signal</keyword>
<comment type="subcellular location">
    <subcellularLocation>
        <location evidence="1">Periplasm</location>
    </subcellularLocation>
</comment>
<evidence type="ECO:0000313" key="7">
    <source>
        <dbReference type="EMBL" id="POR52431.1"/>
    </source>
</evidence>
<dbReference type="Pfam" id="PF00496">
    <property type="entry name" value="SBP_bac_5"/>
    <property type="match status" value="1"/>
</dbReference>
<dbReference type="InterPro" id="IPR030678">
    <property type="entry name" value="Peptide/Ni-bd"/>
</dbReference>
<evidence type="ECO:0000256" key="3">
    <source>
        <dbReference type="ARBA" id="ARBA00022448"/>
    </source>
</evidence>
<keyword evidence="8" id="KW-1185">Reference proteome</keyword>
<dbReference type="RefSeq" id="WP_103718058.1">
    <property type="nucleotide sequence ID" value="NZ_PQFZ01000005.1"/>
</dbReference>
<dbReference type="AlphaFoldDB" id="A0A2S4MCQ1"/>
<evidence type="ECO:0000313" key="8">
    <source>
        <dbReference type="Proteomes" id="UP000236919"/>
    </source>
</evidence>
<evidence type="ECO:0000256" key="1">
    <source>
        <dbReference type="ARBA" id="ARBA00004418"/>
    </source>
</evidence>
<gene>
    <name evidence="7" type="ORF">CYD53_10596</name>
</gene>
<feature type="signal peptide" evidence="5">
    <location>
        <begin position="1"/>
        <end position="26"/>
    </location>
</feature>
<dbReference type="OrthoDB" id="9803988at2"/>
<name>A0A2S4MCQ1_9HYPH</name>
<dbReference type="PIRSF" id="PIRSF002741">
    <property type="entry name" value="MppA"/>
    <property type="match status" value="1"/>
</dbReference>
<dbReference type="SUPFAM" id="SSF53850">
    <property type="entry name" value="Periplasmic binding protein-like II"/>
    <property type="match status" value="1"/>
</dbReference>
<sequence length="520" mass="56872">MRRSTCQALFAGLALVAASATGSAFAQSAPTTSRLVVALNADIRSLEPGVNRDTNTDTVIHQLFEGLVAYKTDLDVGPALAESWTLSDEGRSYTFKLRPAVFHNGKPVTSAEMKWSWDRLNQSSAWTCKPVFNGQSGAKVVAVETPDPQTVVFKLDRASAIFLKQLANIQCHVLAMHPDSLDAEGKWSKPIGSGPLKLREWRRAEYVLLDRFAEYRGSAAPANGFSGARDMLVEQVLFQVIPDSSAREAALLTGAVDILHDIEPDQMETMKQRGMRVLSTPGLGWSALLLQTDDPLLSNVRIRQAIAHAIDLKQIAEAQTLGMAPANASAVSSSTAFYNAGFAAWPAYDPARARALLKEAGYKGEPLRLQTNKQYQSMYQNAVMIEQMLAGAGFAVKLEVIDWATQLSNYLNGRFQMQSFGYSGRFDPALMYAAFVGDKTRFKTAQYGDPDALALLGQLDTTDDPTVRGKLFAALHAKVQADVPIVGLYFAPIIEAVHPRVEGYVSWPANRPITWGVRKR</sequence>
<protein>
    <submittedName>
        <fullName evidence="7">Peptide/nickel transport system substrate-binding protein</fullName>
    </submittedName>
</protein>
<keyword evidence="3" id="KW-0813">Transport</keyword>
<dbReference type="Gene3D" id="3.10.105.10">
    <property type="entry name" value="Dipeptide-binding Protein, Domain 3"/>
    <property type="match status" value="1"/>
</dbReference>
<dbReference type="InterPro" id="IPR000914">
    <property type="entry name" value="SBP_5_dom"/>
</dbReference>
<dbReference type="GO" id="GO:0043190">
    <property type="term" value="C:ATP-binding cassette (ABC) transporter complex"/>
    <property type="evidence" value="ECO:0007669"/>
    <property type="project" value="InterPro"/>
</dbReference>
<dbReference type="GO" id="GO:0030288">
    <property type="term" value="C:outer membrane-bounded periplasmic space"/>
    <property type="evidence" value="ECO:0007669"/>
    <property type="project" value="UniProtKB-ARBA"/>
</dbReference>
<dbReference type="PANTHER" id="PTHR30290">
    <property type="entry name" value="PERIPLASMIC BINDING COMPONENT OF ABC TRANSPORTER"/>
    <property type="match status" value="1"/>
</dbReference>
<dbReference type="PANTHER" id="PTHR30290:SF9">
    <property type="entry name" value="OLIGOPEPTIDE-BINDING PROTEIN APPA"/>
    <property type="match status" value="1"/>
</dbReference>
<proteinExistence type="inferred from homology"/>
<reference evidence="7 8" key="1">
    <citation type="submission" date="2018-01" db="EMBL/GenBank/DDBJ databases">
        <title>Genomic Encyclopedia of Type Strains, Phase III (KMG-III): the genomes of soil and plant-associated and newly described type strains.</title>
        <authorList>
            <person name="Whitman W."/>
        </authorList>
    </citation>
    <scope>NUCLEOTIDE SEQUENCE [LARGE SCALE GENOMIC DNA]</scope>
    <source>
        <strain evidence="7 8">1131</strain>
    </source>
</reference>
<evidence type="ECO:0000256" key="2">
    <source>
        <dbReference type="ARBA" id="ARBA00005695"/>
    </source>
</evidence>
<feature type="domain" description="Solute-binding protein family 5" evidence="6">
    <location>
        <begin position="76"/>
        <end position="434"/>
    </location>
</feature>
<dbReference type="GO" id="GO:1904680">
    <property type="term" value="F:peptide transmembrane transporter activity"/>
    <property type="evidence" value="ECO:0007669"/>
    <property type="project" value="TreeGrafter"/>
</dbReference>
<evidence type="ECO:0000259" key="6">
    <source>
        <dbReference type="Pfam" id="PF00496"/>
    </source>
</evidence>
<dbReference type="Gene3D" id="3.90.76.10">
    <property type="entry name" value="Dipeptide-binding Protein, Domain 1"/>
    <property type="match status" value="1"/>
</dbReference>
<dbReference type="EMBL" id="PQFZ01000005">
    <property type="protein sequence ID" value="POR52431.1"/>
    <property type="molecule type" value="Genomic_DNA"/>
</dbReference>
<dbReference type="GO" id="GO:0015833">
    <property type="term" value="P:peptide transport"/>
    <property type="evidence" value="ECO:0007669"/>
    <property type="project" value="TreeGrafter"/>
</dbReference>
<comment type="caution">
    <text evidence="7">The sequence shown here is derived from an EMBL/GenBank/DDBJ whole genome shotgun (WGS) entry which is preliminary data.</text>
</comment>